<evidence type="ECO:0000313" key="4">
    <source>
        <dbReference type="Proteomes" id="UP000031643"/>
    </source>
</evidence>
<protein>
    <submittedName>
        <fullName evidence="3">Universal stress protein UspA and related nucleotide-binding proteins</fullName>
    </submittedName>
</protein>
<dbReference type="PANTHER" id="PTHR46268">
    <property type="entry name" value="STRESS RESPONSE PROTEIN NHAX"/>
    <property type="match status" value="1"/>
</dbReference>
<reference evidence="3 4" key="1">
    <citation type="submission" date="2014-09" db="EMBL/GenBank/DDBJ databases">
        <title>Genome sequencing of Methyloceanibacter caenitepidi Gela4.</title>
        <authorList>
            <person name="Takeuchi M."/>
            <person name="Susumu S."/>
            <person name="Kamagata Y."/>
            <person name="Oshima K."/>
            <person name="Hattori M."/>
            <person name="Iwasaki W."/>
        </authorList>
    </citation>
    <scope>NUCLEOTIDE SEQUENCE [LARGE SCALE GENOMIC DNA]</scope>
    <source>
        <strain evidence="3 4">Gela4</strain>
    </source>
</reference>
<comment type="similarity">
    <text evidence="1">Belongs to the universal stress protein A family.</text>
</comment>
<dbReference type="AlphaFoldDB" id="A0A0A8K449"/>
<dbReference type="Proteomes" id="UP000031643">
    <property type="component" value="Chromosome"/>
</dbReference>
<gene>
    <name evidence="3" type="ORF">GL4_2243</name>
</gene>
<proteinExistence type="inferred from homology"/>
<dbReference type="InterPro" id="IPR006016">
    <property type="entry name" value="UspA"/>
</dbReference>
<dbReference type="STRING" id="1384459.GL4_2243"/>
<dbReference type="InterPro" id="IPR006015">
    <property type="entry name" value="Universal_stress_UspA"/>
</dbReference>
<organism evidence="3 4">
    <name type="scientific">Methyloceanibacter caenitepidi</name>
    <dbReference type="NCBI Taxonomy" id="1384459"/>
    <lineage>
        <taxon>Bacteria</taxon>
        <taxon>Pseudomonadati</taxon>
        <taxon>Pseudomonadota</taxon>
        <taxon>Alphaproteobacteria</taxon>
        <taxon>Hyphomicrobiales</taxon>
        <taxon>Hyphomicrobiaceae</taxon>
        <taxon>Methyloceanibacter</taxon>
    </lineage>
</organism>
<dbReference type="PANTHER" id="PTHR46268:SF15">
    <property type="entry name" value="UNIVERSAL STRESS PROTEIN HP_0031"/>
    <property type="match status" value="1"/>
</dbReference>
<feature type="domain" description="UspA" evidence="2">
    <location>
        <begin position="155"/>
        <end position="277"/>
    </location>
</feature>
<name>A0A0A8K449_9HYPH</name>
<accession>A0A0A8K449</accession>
<dbReference type="PRINTS" id="PR01438">
    <property type="entry name" value="UNVRSLSTRESS"/>
</dbReference>
<keyword evidence="4" id="KW-1185">Reference proteome</keyword>
<dbReference type="HOGENOM" id="CLU_049301_5_2_5"/>
<dbReference type="EMBL" id="AP014648">
    <property type="protein sequence ID" value="BAQ17685.1"/>
    <property type="molecule type" value="Genomic_DNA"/>
</dbReference>
<evidence type="ECO:0000256" key="1">
    <source>
        <dbReference type="ARBA" id="ARBA00008791"/>
    </source>
</evidence>
<dbReference type="SUPFAM" id="SSF52402">
    <property type="entry name" value="Adenine nucleotide alpha hydrolases-like"/>
    <property type="match status" value="2"/>
</dbReference>
<evidence type="ECO:0000259" key="2">
    <source>
        <dbReference type="Pfam" id="PF00582"/>
    </source>
</evidence>
<dbReference type="KEGG" id="mcg:GL4_2243"/>
<dbReference type="Pfam" id="PF00582">
    <property type="entry name" value="Usp"/>
    <property type="match status" value="1"/>
</dbReference>
<dbReference type="Gene3D" id="3.40.50.12370">
    <property type="match status" value="1"/>
</dbReference>
<dbReference type="CDD" id="cd00293">
    <property type="entry name" value="USP-like"/>
    <property type="match status" value="1"/>
</dbReference>
<evidence type="ECO:0000313" key="3">
    <source>
        <dbReference type="EMBL" id="BAQ17685.1"/>
    </source>
</evidence>
<sequence>MGFKDVIVYVDGTEASKARDRLAIGLAQVQGAHLVAVALAPQALMPLYGADVAFADMSGVLDGVKAQGEEALARFRTAADAAGVSYDVRLMHGTSDEFPHDFAAAARLTDLAILGQPRDGDPLVGQYALVERCLFASGRPVLIVPASPGETVGLETVVVAWDGSAEAARAFGDARTFLKAAKRVVLLTGLNEAKARDEHLPVDGMVAHLARHGIDAEPVTVPMNDSGDIGRLLLNRAKNLSADMIVMGAFHHSRWREFILGGVTLTMLEEATIPLFMSH</sequence>